<dbReference type="EMBL" id="RCHS01002988">
    <property type="protein sequence ID" value="RMX44396.1"/>
    <property type="molecule type" value="Genomic_DNA"/>
</dbReference>
<organism evidence="1 2">
    <name type="scientific">Pocillopora damicornis</name>
    <name type="common">Cauliflower coral</name>
    <name type="synonym">Millepora damicornis</name>
    <dbReference type="NCBI Taxonomy" id="46731"/>
    <lineage>
        <taxon>Eukaryota</taxon>
        <taxon>Metazoa</taxon>
        <taxon>Cnidaria</taxon>
        <taxon>Anthozoa</taxon>
        <taxon>Hexacorallia</taxon>
        <taxon>Scleractinia</taxon>
        <taxon>Astrocoeniina</taxon>
        <taxon>Pocilloporidae</taxon>
        <taxon>Pocillopora</taxon>
    </lineage>
</organism>
<dbReference type="Proteomes" id="UP000275408">
    <property type="component" value="Unassembled WGS sequence"/>
</dbReference>
<evidence type="ECO:0000313" key="1">
    <source>
        <dbReference type="EMBL" id="RMX44396.1"/>
    </source>
</evidence>
<dbReference type="STRING" id="46731.A0A3M6TSR5"/>
<dbReference type="OrthoDB" id="5947836at2759"/>
<sequence>MALCVLSQTLQEHYGIWHITSLVNIDSFTISVNGTSIKRVSQFKYLGVVFDERLNWNDHIKFILAKAGKRVGMLGRIRYCITWHSAKIIYTSMIRPIIEYYDTVWGCCGQVNENALESLQRRAGRIVCRASSSEDAIEKLNLTTLAYRQSKHTLNLVNKCRNGQCPPFFKNYFTFNKHLYSRDTRQKNLIHLPSVRTEIAKRSFYYYGSIVYNSSK</sequence>
<accession>A0A3M6TSR5</accession>
<keyword evidence="2" id="KW-1185">Reference proteome</keyword>
<name>A0A3M6TSR5_POCDA</name>
<evidence type="ECO:0000313" key="2">
    <source>
        <dbReference type="Proteomes" id="UP000275408"/>
    </source>
</evidence>
<gene>
    <name evidence="1" type="ORF">pdam_00011200</name>
</gene>
<proteinExistence type="predicted"/>
<evidence type="ECO:0008006" key="3">
    <source>
        <dbReference type="Google" id="ProtNLM"/>
    </source>
</evidence>
<reference evidence="1 2" key="1">
    <citation type="journal article" date="2018" name="Sci. Rep.">
        <title>Comparative analysis of the Pocillopora damicornis genome highlights role of immune system in coral evolution.</title>
        <authorList>
            <person name="Cunning R."/>
            <person name="Bay R.A."/>
            <person name="Gillette P."/>
            <person name="Baker A.C."/>
            <person name="Traylor-Knowles N."/>
        </authorList>
    </citation>
    <scope>NUCLEOTIDE SEQUENCE [LARGE SCALE GENOMIC DNA]</scope>
    <source>
        <strain evidence="1">RSMAS</strain>
        <tissue evidence="1">Whole animal</tissue>
    </source>
</reference>
<comment type="caution">
    <text evidence="1">The sequence shown here is derived from an EMBL/GenBank/DDBJ whole genome shotgun (WGS) entry which is preliminary data.</text>
</comment>
<dbReference type="PANTHER" id="PTHR33332">
    <property type="entry name" value="REVERSE TRANSCRIPTASE DOMAIN-CONTAINING PROTEIN"/>
    <property type="match status" value="1"/>
</dbReference>
<dbReference type="AlphaFoldDB" id="A0A3M6TSR5"/>
<protein>
    <recommendedName>
        <fullName evidence="3">Reverse transcriptase domain-containing protein</fullName>
    </recommendedName>
</protein>